<reference evidence="2" key="1">
    <citation type="submission" date="2021-10" db="EMBL/GenBank/DDBJ databases">
        <title>De novo Genome Assembly of Clathrus columnatus (Basidiomycota, Fungi) Using Illumina and Nanopore Sequence Data.</title>
        <authorList>
            <person name="Ogiso-Tanaka E."/>
            <person name="Itagaki H."/>
            <person name="Hosoya T."/>
            <person name="Hosaka K."/>
        </authorList>
    </citation>
    <scope>NUCLEOTIDE SEQUENCE</scope>
    <source>
        <strain evidence="2">MO-923</strain>
    </source>
</reference>
<organism evidence="2 3">
    <name type="scientific">Clathrus columnatus</name>
    <dbReference type="NCBI Taxonomy" id="1419009"/>
    <lineage>
        <taxon>Eukaryota</taxon>
        <taxon>Fungi</taxon>
        <taxon>Dikarya</taxon>
        <taxon>Basidiomycota</taxon>
        <taxon>Agaricomycotina</taxon>
        <taxon>Agaricomycetes</taxon>
        <taxon>Phallomycetidae</taxon>
        <taxon>Phallales</taxon>
        <taxon>Clathraceae</taxon>
        <taxon>Clathrus</taxon>
    </lineage>
</organism>
<evidence type="ECO:0000259" key="1">
    <source>
        <dbReference type="Pfam" id="PF12697"/>
    </source>
</evidence>
<gene>
    <name evidence="2" type="ORF">Clacol_006918</name>
</gene>
<dbReference type="Proteomes" id="UP001050691">
    <property type="component" value="Unassembled WGS sequence"/>
</dbReference>
<evidence type="ECO:0000313" key="3">
    <source>
        <dbReference type="Proteomes" id="UP001050691"/>
    </source>
</evidence>
<dbReference type="InterPro" id="IPR029058">
    <property type="entry name" value="AB_hydrolase_fold"/>
</dbReference>
<dbReference type="Pfam" id="PF12697">
    <property type="entry name" value="Abhydrolase_6"/>
    <property type="match status" value="1"/>
</dbReference>
<keyword evidence="3" id="KW-1185">Reference proteome</keyword>
<comment type="caution">
    <text evidence="2">The sequence shown here is derived from an EMBL/GenBank/DDBJ whole genome shotgun (WGS) entry which is preliminary data.</text>
</comment>
<accession>A0AAV5ADF6</accession>
<dbReference type="EMBL" id="BPWL01000007">
    <property type="protein sequence ID" value="GJJ12674.1"/>
    <property type="molecule type" value="Genomic_DNA"/>
</dbReference>
<sequence>MPEIQIDDAGTKLAYLDSGIPKLIDRPYTTLVIVHGFVFNNHIFHKLLPIATASHIRLILVNRRGYHGSTPLADSDTDTSTLSESDKLDFYTNYLQIRAKELSTFLVKLIENENLPPKVETPGRASGGINLIGWSLGNVTTLSVLAFANTLDPGMVHKLDEYLRTFVIYDAPHHVLGYSTPSGCYNPFYDPDIPDAEREARFAVWVSAYFTHGPALFDNKSPISELTNGVLEQRNGNPAKSPTLTRLTPEDAAKCVETTSSAHGDQFMLDPKNLPVHRKVLVKALFGNEKGGNVTGTLALPNIKVVHIWCTEAHWEPPFGARLLQAEIESSSQVRRAVKFIPFEGANHYGHYDDPLMALAVLAKAMEY</sequence>
<dbReference type="AlphaFoldDB" id="A0AAV5ADF6"/>
<dbReference type="Gene3D" id="3.40.50.1820">
    <property type="entry name" value="alpha/beta hydrolase"/>
    <property type="match status" value="1"/>
</dbReference>
<feature type="domain" description="AB hydrolase-1" evidence="1">
    <location>
        <begin position="31"/>
        <end position="357"/>
    </location>
</feature>
<dbReference type="InterPro" id="IPR000073">
    <property type="entry name" value="AB_hydrolase_1"/>
</dbReference>
<dbReference type="SUPFAM" id="SSF53474">
    <property type="entry name" value="alpha/beta-Hydrolases"/>
    <property type="match status" value="1"/>
</dbReference>
<proteinExistence type="predicted"/>
<protein>
    <recommendedName>
        <fullName evidence="1">AB hydrolase-1 domain-containing protein</fullName>
    </recommendedName>
</protein>
<name>A0AAV5ADF6_9AGAM</name>
<evidence type="ECO:0000313" key="2">
    <source>
        <dbReference type="EMBL" id="GJJ12674.1"/>
    </source>
</evidence>